<protein>
    <submittedName>
        <fullName evidence="2">Uncharacterized protein</fullName>
    </submittedName>
</protein>
<organism evidence="2">
    <name type="scientific">marine metagenome</name>
    <dbReference type="NCBI Taxonomy" id="408172"/>
    <lineage>
        <taxon>unclassified sequences</taxon>
        <taxon>metagenomes</taxon>
        <taxon>ecological metagenomes</taxon>
    </lineage>
</organism>
<sequence>MADEESRNLTTEEAVAELKQKIEDLEVPSFSDDLEGEAKEMAQKSKDEAMVLYDADVANLESKILLVESEPEIAPLSEGGNEDGESDSDEIAPLTEGGNEYGEEGPPVSDESPDMVKED</sequence>
<feature type="region of interest" description="Disordered" evidence="1">
    <location>
        <begin position="70"/>
        <end position="119"/>
    </location>
</feature>
<accession>A0A382A9D9</accession>
<evidence type="ECO:0000313" key="2">
    <source>
        <dbReference type="EMBL" id="SVA97667.1"/>
    </source>
</evidence>
<gene>
    <name evidence="2" type="ORF">METZ01_LOCUS150521</name>
</gene>
<feature type="compositionally biased region" description="Acidic residues" evidence="1">
    <location>
        <begin position="80"/>
        <end position="90"/>
    </location>
</feature>
<dbReference type="AlphaFoldDB" id="A0A382A9D9"/>
<reference evidence="2" key="1">
    <citation type="submission" date="2018-05" db="EMBL/GenBank/DDBJ databases">
        <authorList>
            <person name="Lanie J.A."/>
            <person name="Ng W.-L."/>
            <person name="Kazmierczak K.M."/>
            <person name="Andrzejewski T.M."/>
            <person name="Davidsen T.M."/>
            <person name="Wayne K.J."/>
            <person name="Tettelin H."/>
            <person name="Glass J.I."/>
            <person name="Rusch D."/>
            <person name="Podicherti R."/>
            <person name="Tsui H.-C.T."/>
            <person name="Winkler M.E."/>
        </authorList>
    </citation>
    <scope>NUCLEOTIDE SEQUENCE</scope>
</reference>
<proteinExistence type="predicted"/>
<evidence type="ECO:0000256" key="1">
    <source>
        <dbReference type="SAM" id="MobiDB-lite"/>
    </source>
</evidence>
<name>A0A382A9D9_9ZZZZ</name>
<dbReference type="EMBL" id="UINC01024301">
    <property type="protein sequence ID" value="SVA97667.1"/>
    <property type="molecule type" value="Genomic_DNA"/>
</dbReference>